<evidence type="ECO:0008006" key="4">
    <source>
        <dbReference type="Google" id="ProtNLM"/>
    </source>
</evidence>
<name>A0A6I6XY91_PSEPU</name>
<reference evidence="2 3" key="1">
    <citation type="submission" date="2020-02" db="EMBL/GenBank/DDBJ databases">
        <title>Pseudomonas Putida W5 Complete Genome Assembly.</title>
        <authorList>
            <person name="Yuan Z.-C."/>
            <person name="Shaw G.A."/>
            <person name="Cusano A.D."/>
            <person name="Caddey B.J."/>
            <person name="Weselowski B.J."/>
        </authorList>
    </citation>
    <scope>NUCLEOTIDE SEQUENCE [LARGE SCALE GENOMIC DNA]</scope>
    <source>
        <strain evidence="2 3">W5</strain>
    </source>
</reference>
<dbReference type="EMBL" id="CP026115">
    <property type="protein sequence ID" value="QHG65195.1"/>
    <property type="molecule type" value="Genomic_DNA"/>
</dbReference>
<dbReference type="RefSeq" id="WP_159410537.1">
    <property type="nucleotide sequence ID" value="NZ_CP026115.2"/>
</dbReference>
<feature type="transmembrane region" description="Helical" evidence="1">
    <location>
        <begin position="51"/>
        <end position="75"/>
    </location>
</feature>
<gene>
    <name evidence="2" type="ORF">C2H86_12505</name>
</gene>
<dbReference type="AlphaFoldDB" id="A0A6I6XY91"/>
<feature type="transmembrane region" description="Helical" evidence="1">
    <location>
        <begin position="87"/>
        <end position="109"/>
    </location>
</feature>
<sequence>MSTLKTRNPVISALIFPLAPIAVIYLSHMLCREIWLASYYVPGEDGGEAEPAMALIGVPFLLLVGSLLLGSLTWLNNRGSPRWLTAMVRVPLASFALLLWLIATIFFMGQAEAVFSHWQVASAWLAWLGSAGMFVLQQWDRLCR</sequence>
<feature type="transmembrane region" description="Helical" evidence="1">
    <location>
        <begin position="12"/>
        <end position="31"/>
    </location>
</feature>
<dbReference type="Proteomes" id="UP000464480">
    <property type="component" value="Chromosome"/>
</dbReference>
<keyword evidence="1" id="KW-0472">Membrane</keyword>
<feature type="transmembrane region" description="Helical" evidence="1">
    <location>
        <begin position="115"/>
        <end position="136"/>
    </location>
</feature>
<organism evidence="2 3">
    <name type="scientific">Pseudomonas putida</name>
    <name type="common">Arthrobacter siderocapsulatus</name>
    <dbReference type="NCBI Taxonomy" id="303"/>
    <lineage>
        <taxon>Bacteria</taxon>
        <taxon>Pseudomonadati</taxon>
        <taxon>Pseudomonadota</taxon>
        <taxon>Gammaproteobacteria</taxon>
        <taxon>Pseudomonadales</taxon>
        <taxon>Pseudomonadaceae</taxon>
        <taxon>Pseudomonas</taxon>
    </lineage>
</organism>
<keyword evidence="1" id="KW-1133">Transmembrane helix</keyword>
<evidence type="ECO:0000313" key="3">
    <source>
        <dbReference type="Proteomes" id="UP000464480"/>
    </source>
</evidence>
<keyword evidence="1" id="KW-0812">Transmembrane</keyword>
<proteinExistence type="predicted"/>
<evidence type="ECO:0000256" key="1">
    <source>
        <dbReference type="SAM" id="Phobius"/>
    </source>
</evidence>
<accession>A0A6I6XY91</accession>
<protein>
    <recommendedName>
        <fullName evidence="4">Transmembrane protein</fullName>
    </recommendedName>
</protein>
<evidence type="ECO:0000313" key="2">
    <source>
        <dbReference type="EMBL" id="QHG65195.1"/>
    </source>
</evidence>